<dbReference type="Pfam" id="PF07196">
    <property type="entry name" value="Flagellin_IN"/>
    <property type="match status" value="1"/>
</dbReference>
<evidence type="ECO:0000256" key="3">
    <source>
        <dbReference type="ARBA" id="ARBA00023054"/>
    </source>
</evidence>
<dbReference type="InterPro" id="IPR010810">
    <property type="entry name" value="Flagellin_hook_IN_motif"/>
</dbReference>
<dbReference type="PANTHER" id="PTHR30288">
    <property type="entry name" value="FLAGELLAR CAP/ASSEMBLY PROTEIN FLID"/>
    <property type="match status" value="1"/>
</dbReference>
<evidence type="ECO:0000256" key="5">
    <source>
        <dbReference type="RuleBase" id="RU362066"/>
    </source>
</evidence>
<dbReference type="EMBL" id="JBBKZV010000024">
    <property type="protein sequence ID" value="MEJ8825688.1"/>
    <property type="molecule type" value="Genomic_DNA"/>
</dbReference>
<keyword evidence="5" id="KW-0964">Secreted</keyword>
<comment type="similarity">
    <text evidence="1 5">Belongs to the FliD family.</text>
</comment>
<comment type="caution">
    <text evidence="8">The sequence shown here is derived from an EMBL/GenBank/DDBJ whole genome shotgun (WGS) entry which is preliminary data.</text>
</comment>
<dbReference type="Pfam" id="PF07195">
    <property type="entry name" value="FliD_C"/>
    <property type="match status" value="1"/>
</dbReference>
<evidence type="ECO:0000256" key="4">
    <source>
        <dbReference type="ARBA" id="ARBA00023143"/>
    </source>
</evidence>
<keyword evidence="8" id="KW-0282">Flagellum</keyword>
<dbReference type="PANTHER" id="PTHR30288:SF0">
    <property type="entry name" value="FLAGELLAR HOOK-ASSOCIATED PROTEIN 2"/>
    <property type="match status" value="1"/>
</dbReference>
<feature type="domain" description="Flagellar hook-associated protein 2 C-terminal" evidence="7">
    <location>
        <begin position="238"/>
        <end position="463"/>
    </location>
</feature>
<evidence type="ECO:0000256" key="1">
    <source>
        <dbReference type="ARBA" id="ARBA00009764"/>
    </source>
</evidence>
<protein>
    <recommendedName>
        <fullName evidence="5">Flagellar hook-associated protein 2</fullName>
        <shortName evidence="5">HAP2</shortName>
    </recommendedName>
    <alternativeName>
        <fullName evidence="5">Flagellar cap protein</fullName>
    </alternativeName>
</protein>
<evidence type="ECO:0000313" key="8">
    <source>
        <dbReference type="EMBL" id="MEJ8825688.1"/>
    </source>
</evidence>
<evidence type="ECO:0000256" key="2">
    <source>
        <dbReference type="ARBA" id="ARBA00011255"/>
    </source>
</evidence>
<dbReference type="InterPro" id="IPR003481">
    <property type="entry name" value="FliD_N"/>
</dbReference>
<keyword evidence="8" id="KW-0966">Cell projection</keyword>
<gene>
    <name evidence="8" type="primary">fliD</name>
    <name evidence="8" type="ORF">WKW80_27280</name>
</gene>
<comment type="function">
    <text evidence="5">Required for morphogenesis and for the elongation of the flagellar filament by facilitating polymerization of the flagellin monomers at the tip of growing filament. Forms a capping structure, which prevents flagellin subunits (transported through the central channel of the flagellum) from leaking out without polymerization at the distal end.</text>
</comment>
<organism evidence="8 9">
    <name type="scientific">Variovorax humicola</name>
    <dbReference type="NCBI Taxonomy" id="1769758"/>
    <lineage>
        <taxon>Bacteria</taxon>
        <taxon>Pseudomonadati</taxon>
        <taxon>Pseudomonadota</taxon>
        <taxon>Betaproteobacteria</taxon>
        <taxon>Burkholderiales</taxon>
        <taxon>Comamonadaceae</taxon>
        <taxon>Variovorax</taxon>
    </lineage>
</organism>
<evidence type="ECO:0000259" key="7">
    <source>
        <dbReference type="Pfam" id="PF07195"/>
    </source>
</evidence>
<feature type="domain" description="Flagellar hook-associated protein 2 N-terminal" evidence="6">
    <location>
        <begin position="11"/>
        <end position="108"/>
    </location>
</feature>
<keyword evidence="9" id="KW-1185">Reference proteome</keyword>
<keyword evidence="4 5" id="KW-0975">Bacterial flagellum</keyword>
<dbReference type="InterPro" id="IPR040026">
    <property type="entry name" value="FliD"/>
</dbReference>
<dbReference type="InterPro" id="IPR010809">
    <property type="entry name" value="FliD_C"/>
</dbReference>
<reference evidence="8 9" key="1">
    <citation type="submission" date="2024-03" db="EMBL/GenBank/DDBJ databases">
        <title>Novel species of the genus Variovorax.</title>
        <authorList>
            <person name="Liu Q."/>
            <person name="Xin Y.-H."/>
        </authorList>
    </citation>
    <scope>NUCLEOTIDE SEQUENCE [LARGE SCALE GENOMIC DNA]</scope>
    <source>
        <strain evidence="8 9">KACC 18501</strain>
    </source>
</reference>
<name>A0ABU8W705_9BURK</name>
<comment type="subcellular location">
    <subcellularLocation>
        <location evidence="5">Secreted</location>
    </subcellularLocation>
    <subcellularLocation>
        <location evidence="5">Bacterial flagellum</location>
    </subcellularLocation>
</comment>
<comment type="subunit">
    <text evidence="2 5">Homopentamer.</text>
</comment>
<sequence>MATISSAGIGSGLDVDSIVTKLMDIEKQPLTTLQTQASTLNSKISAFGTLKSQMSTLNDAVAKLALPATWNARTVSSSNNSAVSVSTSGDSSTATSFSMAVSQLARAQSVASNTVLAGSGFGAGTLLIQLGNWSSGAAPAFTAGTAPAVSVTVAEGDSMSTIASKINAAGAGVTATVMKDLSGERLLMRSSTTGEAAGFRVQATDDTAATGPSLSAFAFDNPAAGAGMAANTIQYGLNAKATINGVPITSGSNKLADTVPGLSITLSQVTTAPVEITASVDTASQTAAVNAFVKAYNSMNEMLNQATAYNPTTKTGALLQGDATTTGLQTAMRSLIGAMSGGGTLQRLSDLGVSIAKDGAGDLAVDSTKLAAALADPKAVSQFFTARANDANGSTGFATRLAGFIGFAIGATGTLATKTGSLQSQKTANRKDQDNLNDRLTLVEARMRKQYTTLDTTMSSLNALNAYVTQQIAQWNKAKA</sequence>
<dbReference type="Proteomes" id="UP001363010">
    <property type="component" value="Unassembled WGS sequence"/>
</dbReference>
<evidence type="ECO:0000313" key="9">
    <source>
        <dbReference type="Proteomes" id="UP001363010"/>
    </source>
</evidence>
<keyword evidence="8" id="KW-0969">Cilium</keyword>
<dbReference type="RefSeq" id="WP_340366713.1">
    <property type="nucleotide sequence ID" value="NZ_JBBKZV010000024.1"/>
</dbReference>
<evidence type="ECO:0000259" key="6">
    <source>
        <dbReference type="Pfam" id="PF02465"/>
    </source>
</evidence>
<accession>A0ABU8W705</accession>
<keyword evidence="3" id="KW-0175">Coiled coil</keyword>
<proteinExistence type="inferred from homology"/>
<dbReference type="Pfam" id="PF02465">
    <property type="entry name" value="FliD_N"/>
    <property type="match status" value="1"/>
</dbReference>